<name>A0A401IUN0_9LACO</name>
<evidence type="ECO:0000313" key="2">
    <source>
        <dbReference type="Proteomes" id="UP000286848"/>
    </source>
</evidence>
<dbReference type="AlphaFoldDB" id="A0A401IUN0"/>
<dbReference type="InterPro" id="IPR041492">
    <property type="entry name" value="HAD_2"/>
</dbReference>
<dbReference type="Proteomes" id="UP000286848">
    <property type="component" value="Unassembled WGS sequence"/>
</dbReference>
<organism evidence="1 2">
    <name type="scientific">Ligilactobacillus salitolerans</name>
    <dbReference type="NCBI Taxonomy" id="1808352"/>
    <lineage>
        <taxon>Bacteria</taxon>
        <taxon>Bacillati</taxon>
        <taxon>Bacillota</taxon>
        <taxon>Bacilli</taxon>
        <taxon>Lactobacillales</taxon>
        <taxon>Lactobacillaceae</taxon>
        <taxon>Ligilactobacillus</taxon>
    </lineage>
</organism>
<dbReference type="Pfam" id="PF13419">
    <property type="entry name" value="HAD_2"/>
    <property type="match status" value="1"/>
</dbReference>
<dbReference type="InterPro" id="IPR023214">
    <property type="entry name" value="HAD_sf"/>
</dbReference>
<dbReference type="SUPFAM" id="SSF56784">
    <property type="entry name" value="HAD-like"/>
    <property type="match status" value="1"/>
</dbReference>
<dbReference type="EMBL" id="BFFP01000029">
    <property type="protein sequence ID" value="GBG95234.1"/>
    <property type="molecule type" value="Genomic_DNA"/>
</dbReference>
<protein>
    <submittedName>
        <fullName evidence="1">Uncharacterized protein</fullName>
    </submittedName>
</protein>
<keyword evidence="2" id="KW-1185">Reference proteome</keyword>
<evidence type="ECO:0000313" key="1">
    <source>
        <dbReference type="EMBL" id="GBG95234.1"/>
    </source>
</evidence>
<dbReference type="InterPro" id="IPR036412">
    <property type="entry name" value="HAD-like_sf"/>
</dbReference>
<dbReference type="PANTHER" id="PTHR18901">
    <property type="entry name" value="2-DEOXYGLUCOSE-6-PHOSPHATE PHOSPHATASE 2"/>
    <property type="match status" value="1"/>
</dbReference>
<accession>A0A401IUN0</accession>
<dbReference type="Gene3D" id="1.10.150.240">
    <property type="entry name" value="Putative phosphatase, domain 2"/>
    <property type="match status" value="1"/>
</dbReference>
<proteinExistence type="predicted"/>
<dbReference type="PANTHER" id="PTHR18901:SF38">
    <property type="entry name" value="PSEUDOURIDINE-5'-PHOSPHATASE"/>
    <property type="match status" value="1"/>
</dbReference>
<sequence length="110" mass="12741">MDLSSKNFIFFDMDGLLLDTETLYYETRKEVLAQYGFPFEKSDHAQYVARGFADTIEKLQQLVGDKQLGQVVFEKAMKLYQQRITASQVQLKKGTRELLTYLNDQGKNAM</sequence>
<gene>
    <name evidence="1" type="ORF">LFYK43_16930</name>
</gene>
<reference evidence="1 2" key="1">
    <citation type="journal article" date="2019" name="Int. J. Syst. Evol. Microbiol.">
        <title>Lactobacillus salitolerans sp. nov., a novel lactic acid bacterium isolated from spent mushroom substrates.</title>
        <authorList>
            <person name="Tohno M."/>
            <person name="Tanizawa Y."/>
            <person name="Kojima Y."/>
            <person name="Sakamoto M."/>
            <person name="Nakamura Y."/>
            <person name="Ohkuma M."/>
            <person name="Kobayashi H."/>
        </authorList>
    </citation>
    <scope>NUCLEOTIDE SEQUENCE [LARGE SCALE GENOMIC DNA]</scope>
    <source>
        <strain evidence="1 2">YK43</strain>
    </source>
</reference>
<dbReference type="InterPro" id="IPR023198">
    <property type="entry name" value="PGP-like_dom2"/>
</dbReference>
<dbReference type="Gene3D" id="3.40.50.1000">
    <property type="entry name" value="HAD superfamily/HAD-like"/>
    <property type="match status" value="1"/>
</dbReference>
<comment type="caution">
    <text evidence="1">The sequence shown here is derived from an EMBL/GenBank/DDBJ whole genome shotgun (WGS) entry which is preliminary data.</text>
</comment>